<gene>
    <name evidence="1" type="ORF">DSCO28_54780</name>
</gene>
<dbReference type="RefSeq" id="WP_155324688.1">
    <property type="nucleotide sequence ID" value="NZ_AP021876.1"/>
</dbReference>
<name>A0A5K7ZXD0_9BACT</name>
<dbReference type="Proteomes" id="UP000425960">
    <property type="component" value="Chromosome"/>
</dbReference>
<accession>A0A5K7ZXD0</accession>
<reference evidence="1 2" key="1">
    <citation type="submission" date="2019-11" db="EMBL/GenBank/DDBJ databases">
        <title>Comparative genomics of hydrocarbon-degrading Desulfosarcina strains.</title>
        <authorList>
            <person name="Watanabe M."/>
            <person name="Kojima H."/>
            <person name="Fukui M."/>
        </authorList>
    </citation>
    <scope>NUCLEOTIDE SEQUENCE [LARGE SCALE GENOMIC DNA]</scope>
    <source>
        <strain evidence="1 2">28bB2T</strain>
    </source>
</reference>
<evidence type="ECO:0000313" key="2">
    <source>
        <dbReference type="Proteomes" id="UP000425960"/>
    </source>
</evidence>
<dbReference type="EMBL" id="AP021876">
    <property type="protein sequence ID" value="BBO84912.1"/>
    <property type="molecule type" value="Genomic_DNA"/>
</dbReference>
<proteinExistence type="predicted"/>
<protein>
    <submittedName>
        <fullName evidence="1">Uncharacterized protein</fullName>
    </submittedName>
</protein>
<dbReference type="AlphaFoldDB" id="A0A5K7ZXD0"/>
<evidence type="ECO:0000313" key="1">
    <source>
        <dbReference type="EMBL" id="BBO84912.1"/>
    </source>
</evidence>
<sequence>MFDFVSLCDSYKAVSDFKLGWRKEIIPPDRAGFGVVYKAPPPVHIGGIRTYGGNAVDGHKDKQDGGIISFRQP</sequence>
<organism evidence="1 2">
    <name type="scientific">Desulfosarcina ovata subsp. sediminis</name>
    <dbReference type="NCBI Taxonomy" id="885957"/>
    <lineage>
        <taxon>Bacteria</taxon>
        <taxon>Pseudomonadati</taxon>
        <taxon>Thermodesulfobacteriota</taxon>
        <taxon>Desulfobacteria</taxon>
        <taxon>Desulfobacterales</taxon>
        <taxon>Desulfosarcinaceae</taxon>
        <taxon>Desulfosarcina</taxon>
    </lineage>
</organism>
<dbReference type="KEGG" id="dov:DSCO28_54780"/>